<feature type="compositionally biased region" description="Basic and acidic residues" evidence="1">
    <location>
        <begin position="38"/>
        <end position="53"/>
    </location>
</feature>
<feature type="region of interest" description="Disordered" evidence="1">
    <location>
        <begin position="644"/>
        <end position="671"/>
    </location>
</feature>
<keyword evidence="2" id="KW-1133">Transmembrane helix</keyword>
<feature type="compositionally biased region" description="Basic and acidic residues" evidence="1">
    <location>
        <begin position="1"/>
        <end position="24"/>
    </location>
</feature>
<evidence type="ECO:0000256" key="1">
    <source>
        <dbReference type="SAM" id="MobiDB-lite"/>
    </source>
</evidence>
<accession>A0A4V3I222</accession>
<keyword evidence="2" id="KW-0812">Transmembrane</keyword>
<protein>
    <submittedName>
        <fullName evidence="3">Uncharacterized protein</fullName>
    </submittedName>
</protein>
<proteinExistence type="predicted"/>
<feature type="region of interest" description="Disordered" evidence="1">
    <location>
        <begin position="1"/>
        <end position="54"/>
    </location>
</feature>
<dbReference type="AlphaFoldDB" id="A0A4V3I222"/>
<feature type="transmembrane region" description="Helical" evidence="2">
    <location>
        <begin position="132"/>
        <end position="155"/>
    </location>
</feature>
<comment type="caution">
    <text evidence="3">The sequence shown here is derived from an EMBL/GenBank/DDBJ whole genome shotgun (WGS) entry which is preliminary data.</text>
</comment>
<evidence type="ECO:0000256" key="2">
    <source>
        <dbReference type="SAM" id="Phobius"/>
    </source>
</evidence>
<organism evidence="3 4">
    <name type="scientific">Colletotrichum sidae</name>
    <dbReference type="NCBI Taxonomy" id="1347389"/>
    <lineage>
        <taxon>Eukaryota</taxon>
        <taxon>Fungi</taxon>
        <taxon>Dikarya</taxon>
        <taxon>Ascomycota</taxon>
        <taxon>Pezizomycotina</taxon>
        <taxon>Sordariomycetes</taxon>
        <taxon>Hypocreomycetidae</taxon>
        <taxon>Glomerellales</taxon>
        <taxon>Glomerellaceae</taxon>
        <taxon>Colletotrichum</taxon>
        <taxon>Colletotrichum orbiculare species complex</taxon>
    </lineage>
</organism>
<keyword evidence="4" id="KW-1185">Reference proteome</keyword>
<feature type="transmembrane region" description="Helical" evidence="2">
    <location>
        <begin position="209"/>
        <end position="232"/>
    </location>
</feature>
<feature type="transmembrane region" description="Helical" evidence="2">
    <location>
        <begin position="244"/>
        <end position="266"/>
    </location>
</feature>
<feature type="transmembrane region" description="Helical" evidence="2">
    <location>
        <begin position="176"/>
        <end position="197"/>
    </location>
</feature>
<dbReference type="EMBL" id="QAPF01000231">
    <property type="protein sequence ID" value="TEA12835.1"/>
    <property type="molecule type" value="Genomic_DNA"/>
</dbReference>
<gene>
    <name evidence="3" type="ORF">C8034_v005573</name>
</gene>
<feature type="compositionally biased region" description="Pro residues" evidence="1">
    <location>
        <begin position="25"/>
        <end position="35"/>
    </location>
</feature>
<evidence type="ECO:0000313" key="3">
    <source>
        <dbReference type="EMBL" id="TEA12835.1"/>
    </source>
</evidence>
<keyword evidence="2" id="KW-0472">Membrane</keyword>
<dbReference type="Proteomes" id="UP000295604">
    <property type="component" value="Unassembled WGS sequence"/>
</dbReference>
<feature type="compositionally biased region" description="Pro residues" evidence="1">
    <location>
        <begin position="651"/>
        <end position="665"/>
    </location>
</feature>
<evidence type="ECO:0000313" key="4">
    <source>
        <dbReference type="Proteomes" id="UP000295604"/>
    </source>
</evidence>
<feature type="transmembrane region" description="Helical" evidence="2">
    <location>
        <begin position="592"/>
        <end position="612"/>
    </location>
</feature>
<sequence length="695" mass="76019">MASKEPRMETIDLDDLDHHHEKPSRAPPPPPPPQRPGLRRETTEEYEEWRQRSLDSSTGIFEEWHKYAKVEGPPSAMPSPLRTTMSQTNFLHPPTPEAQDCAYNRKRDDFNDTISLTSKSHKGQTTSKMSKFVWWTLGLWALCALMVTLTSLYSTGSAKALMRQHFFVASPANSILVLRVLTELCAVALAALVVVVVEDLQWALASRPGGVSLLHFVGLDSGTGVWGLLRLLATADWKHKYSSLFRLLVICSIPLPGIILMGRISIEMVTFPEKTYNVSAGIGHFNASYVYRIKESSKTALLVQMGSPAWSDRDSFSLDPLVEGEGKCRGPDGGWILCDESHLLTGGVVLIAPQSDDLKQLPTSTTYVVPNTRVAQIEYGKVNDLVGLRDKGHCFLLGAASAASYWCTAVGHDNALLFGSAYCPISVQQTSTCLNNTEWTKTLEISSSLFVFSRHATVTYDRGNFSILAVTEMSPPVQEIIKLEEYLLALSAVVPGFNTSAPATKGDNSALAIYAVTALPINDSEVAKKQSVKAIRKAMSVPFNYFHANYFSSGPSIWELAAPREGLSDDMYTSLSISILSHQVVAGKVSRVLFVFVSCLILCIAAGIMFATSRVSGKRPERCGYPTLDFAAVCAMKGIPTTAEDWGGRPSAPPGQQQPPPPPPNGLHKSLTQLGQKPEKFKVARSLRDDRVIIT</sequence>
<reference evidence="3 4" key="1">
    <citation type="submission" date="2018-11" db="EMBL/GenBank/DDBJ databases">
        <title>Genome sequence and assembly of Colletotrichum sidae.</title>
        <authorList>
            <person name="Gan P."/>
            <person name="Shirasu K."/>
        </authorList>
    </citation>
    <scope>NUCLEOTIDE SEQUENCE [LARGE SCALE GENOMIC DNA]</scope>
    <source>
        <strain evidence="3 4">CBS 518.97</strain>
    </source>
</reference>
<name>A0A4V3I222_9PEZI</name>